<sequence length="191" mass="20525">MENTQEKRKFNTYDIVLVGVMAAVVFAANFLSIPIGDVTRIHFGNVFCVLSGILLGAVRGGLCAGLGGFFYDLTNPLYAAEAPLTFIMKFVIGFFAGLIANRGGRQGKKMGSNILGACVGSVSYIVLYLVKNFIEQYFLIKNPMPTVMALLATKAGASLLNALLAVVVAVLLAPAFHTVLERSGIWRKITK</sequence>
<dbReference type="PANTHER" id="PTHR37815">
    <property type="entry name" value="UPF0397 PROTEIN BC_2624-RELATED"/>
    <property type="match status" value="1"/>
</dbReference>
<accession>A0A9X8Y7S2</accession>
<dbReference type="Pfam" id="PF07155">
    <property type="entry name" value="ECF-ribofla_trS"/>
    <property type="match status" value="1"/>
</dbReference>
<organism evidence="4 5">
    <name type="scientific">Harryflintia acetispora</name>
    <dbReference type="NCBI Taxonomy" id="1849041"/>
    <lineage>
        <taxon>Bacteria</taxon>
        <taxon>Bacillati</taxon>
        <taxon>Bacillota</taxon>
        <taxon>Clostridia</taxon>
        <taxon>Eubacteriales</taxon>
        <taxon>Oscillospiraceae</taxon>
        <taxon>Harryflintia</taxon>
    </lineage>
</organism>
<evidence type="ECO:0000256" key="2">
    <source>
        <dbReference type="ARBA" id="ARBA00022989"/>
    </source>
</evidence>
<evidence type="ECO:0000313" key="4">
    <source>
        <dbReference type="EMBL" id="TCL42642.1"/>
    </source>
</evidence>
<keyword evidence="5" id="KW-1185">Reference proteome</keyword>
<name>A0A9X8Y7S2_9FIRM</name>
<dbReference type="GO" id="GO:0016020">
    <property type="term" value="C:membrane"/>
    <property type="evidence" value="ECO:0007669"/>
    <property type="project" value="InterPro"/>
</dbReference>
<evidence type="ECO:0000256" key="1">
    <source>
        <dbReference type="ARBA" id="ARBA00022692"/>
    </source>
</evidence>
<feature type="transmembrane region" description="Helical" evidence="3">
    <location>
        <begin position="43"/>
        <end position="71"/>
    </location>
</feature>
<evidence type="ECO:0000313" key="5">
    <source>
        <dbReference type="Proteomes" id="UP000294682"/>
    </source>
</evidence>
<protein>
    <submittedName>
        <fullName evidence="4">Membrane protein</fullName>
    </submittedName>
</protein>
<evidence type="ECO:0000256" key="3">
    <source>
        <dbReference type="SAM" id="Phobius"/>
    </source>
</evidence>
<dbReference type="AlphaFoldDB" id="A0A9X8Y7S2"/>
<comment type="caution">
    <text evidence="4">The sequence shown here is derived from an EMBL/GenBank/DDBJ whole genome shotgun (WGS) entry which is preliminary data.</text>
</comment>
<keyword evidence="3" id="KW-0472">Membrane</keyword>
<dbReference type="InterPro" id="IPR009825">
    <property type="entry name" value="ECF_substrate-spec-like"/>
</dbReference>
<feature type="transmembrane region" description="Helical" evidence="3">
    <location>
        <begin position="112"/>
        <end position="130"/>
    </location>
</feature>
<dbReference type="EMBL" id="SLUK01000009">
    <property type="protein sequence ID" value="TCL42642.1"/>
    <property type="molecule type" value="Genomic_DNA"/>
</dbReference>
<feature type="transmembrane region" description="Helical" evidence="3">
    <location>
        <begin position="12"/>
        <end position="31"/>
    </location>
</feature>
<feature type="transmembrane region" description="Helical" evidence="3">
    <location>
        <begin position="150"/>
        <end position="173"/>
    </location>
</feature>
<feature type="transmembrane region" description="Helical" evidence="3">
    <location>
        <begin position="77"/>
        <end position="100"/>
    </location>
</feature>
<reference evidence="4 5" key="1">
    <citation type="submission" date="2019-03" db="EMBL/GenBank/DDBJ databases">
        <title>Genomic Encyclopedia of Type Strains, Phase IV (KMG-IV): sequencing the most valuable type-strain genomes for metagenomic binning, comparative biology and taxonomic classification.</title>
        <authorList>
            <person name="Goeker M."/>
        </authorList>
    </citation>
    <scope>NUCLEOTIDE SEQUENCE [LARGE SCALE GENOMIC DNA]</scope>
    <source>
        <strain evidence="4 5">DSM 100433</strain>
    </source>
</reference>
<dbReference type="PANTHER" id="PTHR37815:SF3">
    <property type="entry name" value="UPF0397 PROTEIN SPR0429"/>
    <property type="match status" value="1"/>
</dbReference>
<gene>
    <name evidence="4" type="ORF">EDD78_109113</name>
</gene>
<keyword evidence="2 3" id="KW-1133">Transmembrane helix</keyword>
<keyword evidence="1 3" id="KW-0812">Transmembrane</keyword>
<proteinExistence type="predicted"/>
<dbReference type="Gene3D" id="1.10.1760.20">
    <property type="match status" value="1"/>
</dbReference>
<dbReference type="Proteomes" id="UP000294682">
    <property type="component" value="Unassembled WGS sequence"/>
</dbReference>
<dbReference type="RefSeq" id="WP_132084921.1">
    <property type="nucleotide sequence ID" value="NZ_SLUK01000009.1"/>
</dbReference>